<accession>A0A1X0RQ81</accession>
<sequence length="150" mass="18079">MRSLNVNPVTFESPRYMLMLFVAVMLVVQKLMRKRKMKRKRKKKKTRKRKMSLKVKPRHPNRNPYRAARKRKRKMKMNLMKTKVQKKQVLMVQHQGSLADRTNIFKQKMNTLNTLLLQPMVMSMLIFNPNGEQINIVMFMYSLLFSCFNK</sequence>
<name>A0A1X0RQ81_RHIZD</name>
<dbReference type="AlphaFoldDB" id="A0A1X0RQ81"/>
<feature type="region of interest" description="Disordered" evidence="1">
    <location>
        <begin position="33"/>
        <end position="70"/>
    </location>
</feature>
<reference evidence="2 3" key="1">
    <citation type="journal article" date="2016" name="Proc. Natl. Acad. Sci. U.S.A.">
        <title>Lipid metabolic changes in an early divergent fungus govern the establishment of a mutualistic symbiosis with endobacteria.</title>
        <authorList>
            <person name="Lastovetsky O.A."/>
            <person name="Gaspar M.L."/>
            <person name="Mondo S.J."/>
            <person name="LaButti K.M."/>
            <person name="Sandor L."/>
            <person name="Grigoriev I.V."/>
            <person name="Henry S.A."/>
            <person name="Pawlowska T.E."/>
        </authorList>
    </citation>
    <scope>NUCLEOTIDE SEQUENCE [LARGE SCALE GENOMIC DNA]</scope>
    <source>
        <strain evidence="2 3">ATCC 11559</strain>
    </source>
</reference>
<gene>
    <name evidence="2" type="ORF">BCV71DRAFT_293730</name>
</gene>
<evidence type="ECO:0000256" key="1">
    <source>
        <dbReference type="SAM" id="MobiDB-lite"/>
    </source>
</evidence>
<dbReference type="Proteomes" id="UP000242381">
    <property type="component" value="Unassembled WGS sequence"/>
</dbReference>
<evidence type="ECO:0000313" key="3">
    <source>
        <dbReference type="Proteomes" id="UP000242381"/>
    </source>
</evidence>
<organism evidence="2 3">
    <name type="scientific">Rhizopus microsporus</name>
    <dbReference type="NCBI Taxonomy" id="58291"/>
    <lineage>
        <taxon>Eukaryota</taxon>
        <taxon>Fungi</taxon>
        <taxon>Fungi incertae sedis</taxon>
        <taxon>Mucoromycota</taxon>
        <taxon>Mucoromycotina</taxon>
        <taxon>Mucoromycetes</taxon>
        <taxon>Mucorales</taxon>
        <taxon>Mucorineae</taxon>
        <taxon>Rhizopodaceae</taxon>
        <taxon>Rhizopus</taxon>
    </lineage>
</organism>
<dbReference type="EMBL" id="KV921483">
    <property type="protein sequence ID" value="ORE14222.1"/>
    <property type="molecule type" value="Genomic_DNA"/>
</dbReference>
<protein>
    <submittedName>
        <fullName evidence="2">Uncharacterized protein</fullName>
    </submittedName>
</protein>
<proteinExistence type="predicted"/>
<evidence type="ECO:0000313" key="2">
    <source>
        <dbReference type="EMBL" id="ORE14222.1"/>
    </source>
</evidence>